<evidence type="ECO:0000313" key="1">
    <source>
        <dbReference type="EMBL" id="GFR70196.1"/>
    </source>
</evidence>
<evidence type="ECO:0000313" key="2">
    <source>
        <dbReference type="Proteomes" id="UP000762676"/>
    </source>
</evidence>
<reference evidence="1 2" key="1">
    <citation type="journal article" date="2021" name="Elife">
        <title>Chloroplast acquisition without the gene transfer in kleptoplastic sea slugs, Plakobranchus ocellatus.</title>
        <authorList>
            <person name="Maeda T."/>
            <person name="Takahashi S."/>
            <person name="Yoshida T."/>
            <person name="Shimamura S."/>
            <person name="Takaki Y."/>
            <person name="Nagai Y."/>
            <person name="Toyoda A."/>
            <person name="Suzuki Y."/>
            <person name="Arimoto A."/>
            <person name="Ishii H."/>
            <person name="Satoh N."/>
            <person name="Nishiyama T."/>
            <person name="Hasebe M."/>
            <person name="Maruyama T."/>
            <person name="Minagawa J."/>
            <person name="Obokata J."/>
            <person name="Shigenobu S."/>
        </authorList>
    </citation>
    <scope>NUCLEOTIDE SEQUENCE [LARGE SCALE GENOMIC DNA]</scope>
</reference>
<dbReference type="Proteomes" id="UP000762676">
    <property type="component" value="Unassembled WGS sequence"/>
</dbReference>
<accession>A0AAV4FBD4</accession>
<organism evidence="1 2">
    <name type="scientific">Elysia marginata</name>
    <dbReference type="NCBI Taxonomy" id="1093978"/>
    <lineage>
        <taxon>Eukaryota</taxon>
        <taxon>Metazoa</taxon>
        <taxon>Spiralia</taxon>
        <taxon>Lophotrochozoa</taxon>
        <taxon>Mollusca</taxon>
        <taxon>Gastropoda</taxon>
        <taxon>Heterobranchia</taxon>
        <taxon>Euthyneura</taxon>
        <taxon>Panpulmonata</taxon>
        <taxon>Sacoglossa</taxon>
        <taxon>Placobranchoidea</taxon>
        <taxon>Plakobranchidae</taxon>
        <taxon>Elysia</taxon>
    </lineage>
</organism>
<name>A0AAV4FBD4_9GAST</name>
<dbReference type="EMBL" id="BMAT01011304">
    <property type="protein sequence ID" value="GFR70196.1"/>
    <property type="molecule type" value="Genomic_DNA"/>
</dbReference>
<comment type="caution">
    <text evidence="1">The sequence shown here is derived from an EMBL/GenBank/DDBJ whole genome shotgun (WGS) entry which is preliminary data.</text>
</comment>
<gene>
    <name evidence="1" type="ORF">ElyMa_005647900</name>
</gene>
<sequence>MSHKVIFDFPMPQSSSFLSPQVEKGKLPMEELKRRFPQIVSFHFVSSYSGEGIEDLRVQLVKSALVQKYMGEKVPEAWLSLEKHLD</sequence>
<feature type="non-terminal residue" evidence="1">
    <location>
        <position position="86"/>
    </location>
</feature>
<protein>
    <submittedName>
        <fullName evidence="1">Uncharacterized protein</fullName>
    </submittedName>
</protein>
<keyword evidence="2" id="KW-1185">Reference proteome</keyword>
<proteinExistence type="predicted"/>
<dbReference type="AlphaFoldDB" id="A0AAV4FBD4"/>